<reference evidence="1" key="1">
    <citation type="submission" date="2018-05" db="EMBL/GenBank/DDBJ databases">
        <authorList>
            <person name="Lanie J.A."/>
            <person name="Ng W.-L."/>
            <person name="Kazmierczak K.M."/>
            <person name="Andrzejewski T.M."/>
            <person name="Davidsen T.M."/>
            <person name="Wayne K.J."/>
            <person name="Tettelin H."/>
            <person name="Glass J.I."/>
            <person name="Rusch D."/>
            <person name="Podicherti R."/>
            <person name="Tsui H.-C.T."/>
            <person name="Winkler M.E."/>
        </authorList>
    </citation>
    <scope>NUCLEOTIDE SEQUENCE</scope>
</reference>
<dbReference type="EMBL" id="UINC01006190">
    <property type="protein sequence ID" value="SVA26033.1"/>
    <property type="molecule type" value="Genomic_DNA"/>
</dbReference>
<evidence type="ECO:0000313" key="1">
    <source>
        <dbReference type="EMBL" id="SVA26033.1"/>
    </source>
</evidence>
<gene>
    <name evidence="1" type="ORF">METZ01_LOCUS78887</name>
</gene>
<dbReference type="AlphaFoldDB" id="A0A381UH35"/>
<name>A0A381UH35_9ZZZZ</name>
<organism evidence="1">
    <name type="scientific">marine metagenome</name>
    <dbReference type="NCBI Taxonomy" id="408172"/>
    <lineage>
        <taxon>unclassified sequences</taxon>
        <taxon>metagenomes</taxon>
        <taxon>ecological metagenomes</taxon>
    </lineage>
</organism>
<proteinExistence type="predicted"/>
<accession>A0A381UH35</accession>
<protein>
    <submittedName>
        <fullName evidence="1">Uncharacterized protein</fullName>
    </submittedName>
</protein>
<sequence length="37" mass="4315">MNYLKLNRIKVQLETLPSDSSHINFMVFSIQLNHIGL</sequence>